<dbReference type="Gene3D" id="3.30.70.1900">
    <property type="match status" value="1"/>
</dbReference>
<name>A0A8J3DXB0_9BACL</name>
<reference evidence="2" key="2">
    <citation type="submission" date="2020-09" db="EMBL/GenBank/DDBJ databases">
        <authorList>
            <person name="Sun Q."/>
            <person name="Zhou Y."/>
        </authorList>
    </citation>
    <scope>NUCLEOTIDE SEQUENCE</scope>
    <source>
        <strain evidence="2">CGMCC 1.15371</strain>
    </source>
</reference>
<gene>
    <name evidence="2" type="ORF">GCM10011391_28180</name>
</gene>
<comment type="caution">
    <text evidence="2">The sequence shown here is derived from an EMBL/GenBank/DDBJ whole genome shotgun (WGS) entry which is preliminary data.</text>
</comment>
<evidence type="ECO:0000259" key="1">
    <source>
        <dbReference type="Pfam" id="PF10040"/>
    </source>
</evidence>
<dbReference type="AlphaFoldDB" id="A0A8J3DXB0"/>
<dbReference type="Proteomes" id="UP000628775">
    <property type="component" value="Unassembled WGS sequence"/>
</dbReference>
<feature type="domain" description="CRISPR-associated protein Cas6 C-terminal" evidence="1">
    <location>
        <begin position="105"/>
        <end position="212"/>
    </location>
</feature>
<dbReference type="EMBL" id="BMIR01000014">
    <property type="protein sequence ID" value="GGE47779.1"/>
    <property type="molecule type" value="Genomic_DNA"/>
</dbReference>
<sequence length="216" mass="24331">MLKARLPIKFEDGKQMYGAVLSMINKQSPPLATLIHSNDKYNPFSLQLPDLVIALDIATESLFLNMDGVEIVDQMDSRSLMQLPTINDVTLSIHHLINSIHGIITPIADPTKLLNSVKDKWNSLFPDKIDMHIARLHDKDYRPNKPFIKLSYANTVTKSLKIADWKPIMTLNGKIRLRAIGNETFKSQFSTLVHFAEWSGMGSKTSMGCGVVRIEK</sequence>
<evidence type="ECO:0000313" key="2">
    <source>
        <dbReference type="EMBL" id="GGE47779.1"/>
    </source>
</evidence>
<dbReference type="Pfam" id="PF10040">
    <property type="entry name" value="CRISPR_Cas6"/>
    <property type="match status" value="1"/>
</dbReference>
<organism evidence="2 3">
    <name type="scientific">Pullulanibacillus camelliae</name>
    <dbReference type="NCBI Taxonomy" id="1707096"/>
    <lineage>
        <taxon>Bacteria</taxon>
        <taxon>Bacillati</taxon>
        <taxon>Bacillota</taxon>
        <taxon>Bacilli</taxon>
        <taxon>Bacillales</taxon>
        <taxon>Sporolactobacillaceae</taxon>
        <taxon>Pullulanibacillus</taxon>
    </lineage>
</organism>
<dbReference type="RefSeq" id="WP_188695402.1">
    <property type="nucleotide sequence ID" value="NZ_BMIR01000014.1"/>
</dbReference>
<keyword evidence="3" id="KW-1185">Reference proteome</keyword>
<proteinExistence type="predicted"/>
<protein>
    <recommendedName>
        <fullName evidence="1">CRISPR-associated protein Cas6 C-terminal domain-containing protein</fullName>
    </recommendedName>
</protein>
<dbReference type="InterPro" id="IPR019267">
    <property type="entry name" value="CRISPR-assoc_Cas6_C"/>
</dbReference>
<reference evidence="2" key="1">
    <citation type="journal article" date="2014" name="Int. J. Syst. Evol. Microbiol.">
        <title>Complete genome sequence of Corynebacterium casei LMG S-19264T (=DSM 44701T), isolated from a smear-ripened cheese.</title>
        <authorList>
            <consortium name="US DOE Joint Genome Institute (JGI-PGF)"/>
            <person name="Walter F."/>
            <person name="Albersmeier A."/>
            <person name="Kalinowski J."/>
            <person name="Ruckert C."/>
        </authorList>
    </citation>
    <scope>NUCLEOTIDE SEQUENCE</scope>
    <source>
        <strain evidence="2">CGMCC 1.15371</strain>
    </source>
</reference>
<accession>A0A8J3DXB0</accession>
<evidence type="ECO:0000313" key="3">
    <source>
        <dbReference type="Proteomes" id="UP000628775"/>
    </source>
</evidence>